<reference evidence="1" key="3">
    <citation type="submission" date="2024-05" db="EMBL/GenBank/DDBJ databases">
        <title>Description of novel Chryseobacterium sp. strain C-2.</title>
        <authorList>
            <person name="Saticioglu I.B."/>
        </authorList>
    </citation>
    <scope>NUCLEOTIDE SEQUENCE</scope>
    <source>
        <strain evidence="1">C-2</strain>
    </source>
</reference>
<proteinExistence type="predicted"/>
<evidence type="ECO:0000313" key="2">
    <source>
        <dbReference type="EMBL" id="MCC9037095.1"/>
    </source>
</evidence>
<name>A0A9Q3V0R8_9FLAO</name>
<dbReference type="RefSeq" id="WP_191180819.1">
    <property type="nucleotide sequence ID" value="NZ_JACXXP010000031.1"/>
</dbReference>
<comment type="caution">
    <text evidence="2">The sequence shown here is derived from an EMBL/GenBank/DDBJ whole genome shotgun (WGS) entry which is preliminary data.</text>
</comment>
<evidence type="ECO:0000313" key="1">
    <source>
        <dbReference type="EMBL" id="MBD3906404.1"/>
    </source>
</evidence>
<reference evidence="3" key="2">
    <citation type="submission" date="2023-07" db="EMBL/GenBank/DDBJ databases">
        <title>Description of novel Chryseobacterium sp. strain C-2.</title>
        <authorList>
            <person name="Saticioglu I.B."/>
        </authorList>
    </citation>
    <scope>NUCLEOTIDE SEQUENCE [LARGE SCALE GENOMIC DNA]</scope>
    <source>
        <strain evidence="3">C-2</strain>
    </source>
</reference>
<sequence>MIQYPIFVLQKGDDIIYVFSNEKYLKSTNTEIFEKLDYKDTVHIDSLGNKYKIDKAFKVKNIGLFGFNPLLKGKQILIDFEYESEVEKITLDDFKKDILARVDKTKKIWKSAWDIEELKNAISNSQSFEEIAVLLK</sequence>
<reference evidence="2" key="1">
    <citation type="submission" date="2021-11" db="EMBL/GenBank/DDBJ databases">
        <title>Description of novel Chryseobacterium species.</title>
        <authorList>
            <person name="Saticioglu I.B."/>
            <person name="Ay H."/>
            <person name="Altun S."/>
            <person name="Duman M."/>
        </authorList>
    </citation>
    <scope>NUCLEOTIDE SEQUENCE</scope>
    <source>
        <strain evidence="2">C-39</strain>
    </source>
</reference>
<gene>
    <name evidence="1" type="ORF">IEW27_17615</name>
    <name evidence="2" type="ORF">LNP80_23055</name>
</gene>
<dbReference type="AlphaFoldDB" id="A0A9Q3V0R8"/>
<organism evidence="2 4">
    <name type="scientific">Chryseobacterium muglaense</name>
    <dbReference type="NCBI Taxonomy" id="2893752"/>
    <lineage>
        <taxon>Bacteria</taxon>
        <taxon>Pseudomonadati</taxon>
        <taxon>Bacteroidota</taxon>
        <taxon>Flavobacteriia</taxon>
        <taxon>Flavobacteriales</taxon>
        <taxon>Weeksellaceae</taxon>
        <taxon>Chryseobacterium group</taxon>
        <taxon>Chryseobacterium</taxon>
    </lineage>
</organism>
<protein>
    <submittedName>
        <fullName evidence="2">Uncharacterized protein</fullName>
    </submittedName>
</protein>
<accession>A0A9Q3V0R8</accession>
<keyword evidence="3" id="KW-1185">Reference proteome</keyword>
<dbReference type="Proteomes" id="UP000603715">
    <property type="component" value="Unassembled WGS sequence"/>
</dbReference>
<evidence type="ECO:0000313" key="3">
    <source>
        <dbReference type="Proteomes" id="UP000603715"/>
    </source>
</evidence>
<dbReference type="Proteomes" id="UP001107960">
    <property type="component" value="Unassembled WGS sequence"/>
</dbReference>
<dbReference type="EMBL" id="JACXXP010000031">
    <property type="protein sequence ID" value="MBD3906404.1"/>
    <property type="molecule type" value="Genomic_DNA"/>
</dbReference>
<dbReference type="EMBL" id="JAJJML010000004">
    <property type="protein sequence ID" value="MCC9037095.1"/>
    <property type="molecule type" value="Genomic_DNA"/>
</dbReference>
<evidence type="ECO:0000313" key="4">
    <source>
        <dbReference type="Proteomes" id="UP001107960"/>
    </source>
</evidence>